<evidence type="ECO:0000313" key="3">
    <source>
        <dbReference type="Proteomes" id="UP000319213"/>
    </source>
</evidence>
<feature type="region of interest" description="Disordered" evidence="1">
    <location>
        <begin position="247"/>
        <end position="275"/>
    </location>
</feature>
<name>A0A543J030_9ACTN</name>
<dbReference type="OrthoDB" id="3538879at2"/>
<protein>
    <submittedName>
        <fullName evidence="2">Uncharacterized protein DUF4388</fullName>
    </submittedName>
</protein>
<dbReference type="AlphaFoldDB" id="A0A543J030"/>
<feature type="compositionally biased region" description="Pro residues" evidence="1">
    <location>
        <begin position="79"/>
        <end position="95"/>
    </location>
</feature>
<comment type="caution">
    <text evidence="2">The sequence shown here is derived from an EMBL/GenBank/DDBJ whole genome shotgun (WGS) entry which is preliminary data.</text>
</comment>
<feature type="region of interest" description="Disordered" evidence="1">
    <location>
        <begin position="76"/>
        <end position="102"/>
    </location>
</feature>
<gene>
    <name evidence="2" type="ORF">FHX40_2905</name>
</gene>
<evidence type="ECO:0000256" key="1">
    <source>
        <dbReference type="SAM" id="MobiDB-lite"/>
    </source>
</evidence>
<dbReference type="RefSeq" id="WP_142260095.1">
    <property type="nucleotide sequence ID" value="NZ_BMPV01000001.1"/>
</dbReference>
<keyword evidence="3" id="KW-1185">Reference proteome</keyword>
<dbReference type="Proteomes" id="UP000319213">
    <property type="component" value="Unassembled WGS sequence"/>
</dbReference>
<dbReference type="EMBL" id="VFPQ01000001">
    <property type="protein sequence ID" value="TQM76178.1"/>
    <property type="molecule type" value="Genomic_DNA"/>
</dbReference>
<organism evidence="2 3">
    <name type="scientific">Thermopolyspora flexuosa</name>
    <dbReference type="NCBI Taxonomy" id="103836"/>
    <lineage>
        <taxon>Bacteria</taxon>
        <taxon>Bacillati</taxon>
        <taxon>Actinomycetota</taxon>
        <taxon>Actinomycetes</taxon>
        <taxon>Streptosporangiales</taxon>
        <taxon>Streptosporangiaceae</taxon>
        <taxon>Thermopolyspora</taxon>
    </lineage>
</organism>
<proteinExistence type="predicted"/>
<accession>A0A543J030</accession>
<reference evidence="2 3" key="1">
    <citation type="submission" date="2019-06" db="EMBL/GenBank/DDBJ databases">
        <title>Sequencing the genomes of 1000 actinobacteria strains.</title>
        <authorList>
            <person name="Klenk H.-P."/>
        </authorList>
    </citation>
    <scope>NUCLEOTIDE SEQUENCE [LARGE SCALE GENOMIC DNA]</scope>
    <source>
        <strain evidence="2 3">DSM 43186</strain>
    </source>
</reference>
<evidence type="ECO:0000313" key="2">
    <source>
        <dbReference type="EMBL" id="TQM76178.1"/>
    </source>
</evidence>
<sequence length="283" mass="30482">MKVEREQGPAVYFQREPLVVRLTRLAEAGRTGVLRVSGDDGGAIHLRDGAIVYAECRRTPDPGRWFAHLAGPVPDAFPTAPPGALPGPEPGPDPVAAPGTDTPGLDRDLAWAYAVREATLDAALELLSARPRYALRQRFRDSEPPVTHGMAGWPLAELLTEVERRRHLMRQMATSPVPLTADTPLVRVPDLAAPRMQVSALQWALLIRVDGTATPRTLAWEIGNSVFATTLEVFRLIALRFLTVAQPAASRNPPPPGAPARPEGEAVPGGGRPVVSFLRAVDP</sequence>